<keyword evidence="3" id="KW-1185">Reference proteome</keyword>
<evidence type="ECO:0000313" key="2">
    <source>
        <dbReference type="EMBL" id="MFD3262484.1"/>
    </source>
</evidence>
<organism evidence="2 3">
    <name type="scientific">Phenylobacterium ferrooxidans</name>
    <dbReference type="NCBI Taxonomy" id="2982689"/>
    <lineage>
        <taxon>Bacteria</taxon>
        <taxon>Pseudomonadati</taxon>
        <taxon>Pseudomonadota</taxon>
        <taxon>Alphaproteobacteria</taxon>
        <taxon>Caulobacterales</taxon>
        <taxon>Caulobacteraceae</taxon>
        <taxon>Phenylobacterium</taxon>
    </lineage>
</organism>
<evidence type="ECO:0000259" key="1">
    <source>
        <dbReference type="Pfam" id="PF09995"/>
    </source>
</evidence>
<proteinExistence type="predicted"/>
<dbReference type="RefSeq" id="WP_377366712.1">
    <property type="nucleotide sequence ID" value="NZ_JAOTJD010000001.1"/>
</dbReference>
<accession>A0ABW6CHU6</accession>
<protein>
    <submittedName>
        <fullName evidence="2">Oxygenase MpaB family protein</fullName>
    </submittedName>
</protein>
<sequence length="301" mass="32161">MTDMTSYLGWKIDYGQPVGEPAFLDPGSVHWRVYKNPIALAVGGVAAVLLEFADPRIRSGVWDHSTFKTDPIGRSRRTGVAAMVGVYGPQSAARRVIQGVTNMHGRVAGNTPAGEAYKALDVELLDWVSATAGYGFLNAYDRFVSPLNEADKTRFYEEAGPVARLYGVQSSPKSTADVLGMMQTLAPRFEPHPIVTEFLGIIQSGQAAPAAPKFLHRALARASVSLLPLAVRQKLALGSEYDLTATDRLALKAAGKLADRIPVPGSAPCEASKRLGLPANFLYLSRGTQERLLAGAPEAAG</sequence>
<reference evidence="2 3" key="1">
    <citation type="submission" date="2022-09" db="EMBL/GenBank/DDBJ databases">
        <title>New species of Phenylobacterium.</title>
        <authorList>
            <person name="Mieszkin S."/>
        </authorList>
    </citation>
    <scope>NUCLEOTIDE SEQUENCE [LARGE SCALE GENOMIC DNA]</scope>
    <source>
        <strain evidence="2 3">HK31-G</strain>
    </source>
</reference>
<dbReference type="Pfam" id="PF09995">
    <property type="entry name" value="MPAB_Lcp_cat"/>
    <property type="match status" value="1"/>
</dbReference>
<evidence type="ECO:0000313" key="3">
    <source>
        <dbReference type="Proteomes" id="UP001598130"/>
    </source>
</evidence>
<gene>
    <name evidence="2" type="ORF">OCL97_00730</name>
</gene>
<dbReference type="PANTHER" id="PTHR36151">
    <property type="entry name" value="BLR2777 PROTEIN"/>
    <property type="match status" value="1"/>
</dbReference>
<comment type="caution">
    <text evidence="2">The sequence shown here is derived from an EMBL/GenBank/DDBJ whole genome shotgun (WGS) entry which is preliminary data.</text>
</comment>
<dbReference type="Proteomes" id="UP001598130">
    <property type="component" value="Unassembled WGS sequence"/>
</dbReference>
<feature type="domain" description="ER-bound oxygenase mpaB/mpaB'/Rubber oxygenase catalytic" evidence="1">
    <location>
        <begin position="31"/>
        <end position="258"/>
    </location>
</feature>
<dbReference type="PANTHER" id="PTHR36151:SF3">
    <property type="entry name" value="ER-BOUND OXYGENASE MPAB_MPAB'_RUBBER OXYGENASE CATALYTIC DOMAIN-CONTAINING PROTEIN"/>
    <property type="match status" value="1"/>
</dbReference>
<dbReference type="EMBL" id="JAOTJD010000001">
    <property type="protein sequence ID" value="MFD3262484.1"/>
    <property type="molecule type" value="Genomic_DNA"/>
</dbReference>
<name>A0ABW6CHU6_9CAUL</name>
<dbReference type="InterPro" id="IPR018713">
    <property type="entry name" value="MPAB/Lcp_cat_dom"/>
</dbReference>